<dbReference type="OrthoDB" id="3824292at2"/>
<reference evidence="2 3" key="1">
    <citation type="submission" date="2019-02" db="EMBL/GenBank/DDBJ databases">
        <title>Kribbella capetownensis sp. nov. and Kribbella speibonae sp. nov., isolated from soil.</title>
        <authorList>
            <person name="Curtis S.M."/>
            <person name="Norton I."/>
            <person name="Everest G.J."/>
            <person name="Meyers P.R."/>
        </authorList>
    </citation>
    <scope>NUCLEOTIDE SEQUENCE [LARGE SCALE GENOMIC DNA]</scope>
    <source>
        <strain evidence="2 3">NRRL B-24813</strain>
    </source>
</reference>
<feature type="compositionally biased region" description="Low complexity" evidence="1">
    <location>
        <begin position="229"/>
        <end position="255"/>
    </location>
</feature>
<comment type="caution">
    <text evidence="2">The sequence shown here is derived from an EMBL/GenBank/DDBJ whole genome shotgun (WGS) entry which is preliminary data.</text>
</comment>
<feature type="compositionally biased region" description="Basic and acidic residues" evidence="1">
    <location>
        <begin position="160"/>
        <end position="171"/>
    </location>
</feature>
<evidence type="ECO:0000313" key="2">
    <source>
        <dbReference type="EMBL" id="TCC58671.1"/>
    </source>
</evidence>
<evidence type="ECO:0000313" key="3">
    <source>
        <dbReference type="Proteomes" id="UP000291144"/>
    </source>
</evidence>
<feature type="region of interest" description="Disordered" evidence="1">
    <location>
        <begin position="160"/>
        <end position="370"/>
    </location>
</feature>
<feature type="compositionally biased region" description="Pro residues" evidence="1">
    <location>
        <begin position="256"/>
        <end position="278"/>
    </location>
</feature>
<dbReference type="RefSeq" id="WP_131360829.1">
    <property type="nucleotide sequence ID" value="NZ_SJKB01000008.1"/>
</dbReference>
<feature type="compositionally biased region" description="Low complexity" evidence="1">
    <location>
        <begin position="202"/>
        <end position="222"/>
    </location>
</feature>
<gene>
    <name evidence="2" type="ORF">E0H73_25470</name>
</gene>
<sequence length="458" mass="46721">MADRFDLDAIDADDALLDLLAAGGETALGAGEHDPAVKLLAELRLAVEVEDELPVETIDDPESFLARCAALNPVTDPFARKVAARGLALGVAAVAALSVSGVAAAVTGDPLSPYEKVIEKMVDAVRPQTSFPKEQLDGMPVVDKTKIVKVAKDYQKKQEEKAAEEKAKSDETVAADQLPQATTDVNPPLARPLPKELPSIIQQPVVPPDTQTTQPPSQTGDGQTDEPGSDPTQDPTTGPTQDPTTDPTQDPTTDPTTPPPTDPTTPPATEPTEPPPTTPGNGETGTDTGNPTTPPSGDTGTGSGDSTTGTGDSSTGSGDSSTGGDAGSGSGSQTVPGDTNPAPEQPGTDQPSTDQPGDDQTPSGGLTGLLEKVLPVLPTPTGAATELKSAEEFFSPSADAKHSSGAVSTGSVKATYVKGKHSTGQYAEGKHAAIERTHGSLEDQTVLQILGVVNTRTS</sequence>
<evidence type="ECO:0000256" key="1">
    <source>
        <dbReference type="SAM" id="MobiDB-lite"/>
    </source>
</evidence>
<name>A0A4R0KE73_9ACTN</name>
<dbReference type="Proteomes" id="UP000291144">
    <property type="component" value="Unassembled WGS sequence"/>
</dbReference>
<organism evidence="2 3">
    <name type="scientific">Kribbella pittospori</name>
    <dbReference type="NCBI Taxonomy" id="722689"/>
    <lineage>
        <taxon>Bacteria</taxon>
        <taxon>Bacillati</taxon>
        <taxon>Actinomycetota</taxon>
        <taxon>Actinomycetes</taxon>
        <taxon>Propionibacteriales</taxon>
        <taxon>Kribbellaceae</taxon>
        <taxon>Kribbella</taxon>
    </lineage>
</organism>
<proteinExistence type="predicted"/>
<accession>A0A4R0KE73</accession>
<evidence type="ECO:0008006" key="4">
    <source>
        <dbReference type="Google" id="ProtNLM"/>
    </source>
</evidence>
<protein>
    <recommendedName>
        <fullName evidence="4">Anti-sigma-D factor RsdA sigma factor binding region domain-containing protein</fullName>
    </recommendedName>
</protein>
<feature type="compositionally biased region" description="Polar residues" evidence="1">
    <location>
        <begin position="347"/>
        <end position="364"/>
    </location>
</feature>
<dbReference type="AlphaFoldDB" id="A0A4R0KE73"/>
<feature type="compositionally biased region" description="Low complexity" evidence="1">
    <location>
        <begin position="279"/>
        <end position="323"/>
    </location>
</feature>
<dbReference type="EMBL" id="SJKB01000008">
    <property type="protein sequence ID" value="TCC58671.1"/>
    <property type="molecule type" value="Genomic_DNA"/>
</dbReference>
<keyword evidence="3" id="KW-1185">Reference proteome</keyword>